<dbReference type="eggNOG" id="ENOG50334QQ">
    <property type="taxonomic scope" value="Bacteria"/>
</dbReference>
<dbReference type="OrthoDB" id="5653424at2"/>
<dbReference type="RefSeq" id="WP_052403111.1">
    <property type="nucleotide sequence ID" value="NZ_CCVW01000001.1"/>
</dbReference>
<feature type="signal peptide" evidence="1">
    <location>
        <begin position="1"/>
        <end position="23"/>
    </location>
</feature>
<dbReference type="AlphaFoldDB" id="A0A078KPZ6"/>
<evidence type="ECO:0000313" key="2">
    <source>
        <dbReference type="EMBL" id="CDZ76430.1"/>
    </source>
</evidence>
<accession>A0A078KPZ6</accession>
<evidence type="ECO:0000256" key="1">
    <source>
        <dbReference type="SAM" id="SignalP"/>
    </source>
</evidence>
<keyword evidence="3" id="KW-1185">Reference proteome</keyword>
<name>A0A078KPZ6_9GAMM</name>
<dbReference type="EMBL" id="CCSB01000001">
    <property type="protein sequence ID" value="CDZ76430.1"/>
    <property type="molecule type" value="Genomic_DNA"/>
</dbReference>
<protein>
    <submittedName>
        <fullName evidence="2">Uncharacterized protein</fullName>
    </submittedName>
</protein>
<feature type="chain" id="PRO_5009743958" evidence="1">
    <location>
        <begin position="24"/>
        <end position="276"/>
    </location>
</feature>
<keyword evidence="1" id="KW-0732">Signal</keyword>
<evidence type="ECO:0000313" key="3">
    <source>
        <dbReference type="Proteomes" id="UP000044071"/>
    </source>
</evidence>
<organism evidence="2 3">
    <name type="scientific">Legionella massiliensis</name>
    <dbReference type="NCBI Taxonomy" id="1034943"/>
    <lineage>
        <taxon>Bacteria</taxon>
        <taxon>Pseudomonadati</taxon>
        <taxon>Pseudomonadota</taxon>
        <taxon>Gammaproteobacteria</taxon>
        <taxon>Legionellales</taxon>
        <taxon>Legionellaceae</taxon>
        <taxon>Legionella</taxon>
    </lineage>
</organism>
<gene>
    <name evidence="2" type="ORF">BN59_00699</name>
</gene>
<reference evidence="2 3" key="1">
    <citation type="submission" date="2014-06" db="EMBL/GenBank/DDBJ databases">
        <authorList>
            <person name="Urmite Genomes Urmite Genomes"/>
        </authorList>
    </citation>
    <scope>NUCLEOTIDE SEQUENCE [LARGE SCALE GENOMIC DNA]</scope>
</reference>
<proteinExistence type="predicted"/>
<dbReference type="STRING" id="1034943.BN59_00699"/>
<sequence length="276" mass="30585">MSRSNLLFSLSLTLSTFTLSVFGAEATKLPDDLQYQGKAIDSLCFENSEKTKLDLTQCGAKQQKVEPKDSDDKMLQKGYIGYNWKDPSMPEDAPTGYSYYRFFDAGNHQYWVYTLNGGGGSGAFTNIYLVKRSDPKTLELTFVAGGDRCNGGIGDNLSVKNGNLNFNVNLTSYDLIALAKPQLTHLKAYDDLAACAACCAATGAYTASLDKQITFSYAELNKTDNEEELSDQGKYQACFNKHYIAYVKKNDVKMDQEQLNRFADIFNKSCIASEAK</sequence>
<dbReference type="Proteomes" id="UP000044071">
    <property type="component" value="Unassembled WGS sequence"/>
</dbReference>